<dbReference type="GO" id="GO:0009535">
    <property type="term" value="C:chloroplast thylakoid membrane"/>
    <property type="evidence" value="ECO:0007669"/>
    <property type="project" value="TreeGrafter"/>
</dbReference>
<reference evidence="2" key="1">
    <citation type="submission" date="2018-01" db="EMBL/GenBank/DDBJ databases">
        <authorList>
            <person name="Mao J.F."/>
        </authorList>
    </citation>
    <scope>NUCLEOTIDE SEQUENCE</scope>
    <source>
        <strain evidence="2">Huo1</strain>
        <tissue evidence="2">Leaf</tissue>
    </source>
</reference>
<accession>A0A8X8VUD3</accession>
<dbReference type="GO" id="GO:0051082">
    <property type="term" value="F:unfolded protein binding"/>
    <property type="evidence" value="ECO:0007669"/>
    <property type="project" value="InterPro"/>
</dbReference>
<dbReference type="Proteomes" id="UP000298416">
    <property type="component" value="Unassembled WGS sequence"/>
</dbReference>
<proteinExistence type="predicted"/>
<reference evidence="2" key="2">
    <citation type="submission" date="2020-08" db="EMBL/GenBank/DDBJ databases">
        <title>Plant Genome Project.</title>
        <authorList>
            <person name="Zhang R.-G."/>
        </authorList>
    </citation>
    <scope>NUCLEOTIDE SEQUENCE</scope>
    <source>
        <strain evidence="2">Huo1</strain>
        <tissue evidence="2">Leaf</tissue>
    </source>
</reference>
<dbReference type="GO" id="GO:0042026">
    <property type="term" value="P:protein refolding"/>
    <property type="evidence" value="ECO:0007669"/>
    <property type="project" value="TreeGrafter"/>
</dbReference>
<dbReference type="SUPFAM" id="SSF49493">
    <property type="entry name" value="HSP40/DnaJ peptide-binding domain"/>
    <property type="match status" value="1"/>
</dbReference>
<evidence type="ECO:0000313" key="3">
    <source>
        <dbReference type="Proteomes" id="UP000298416"/>
    </source>
</evidence>
<dbReference type="EMBL" id="PNBA02001045">
    <property type="protein sequence ID" value="KAG6382516.1"/>
    <property type="molecule type" value="Genomic_DNA"/>
</dbReference>
<name>A0A8X8VUD3_SALSN</name>
<dbReference type="Gene3D" id="2.60.260.20">
    <property type="entry name" value="Urease metallochaperone UreE, N-terminal domain"/>
    <property type="match status" value="1"/>
</dbReference>
<evidence type="ECO:0000313" key="2">
    <source>
        <dbReference type="EMBL" id="KAG6382516.1"/>
    </source>
</evidence>
<dbReference type="AlphaFoldDB" id="A0A8X8VUD3"/>
<sequence>MNLYSRVDVDYTEAILGVLKKVDTVEGIKDLQIPPGTQPGQKLRLPYMGVPNIRKPSVRGDHYFTVDVQIPKHISDAERELVQRLASLRNTDGVLHDNREDVTDRTSDVRSKSETHWWKSIKDMLWYFEKVVLVVQIFGDM</sequence>
<evidence type="ECO:0000259" key="1">
    <source>
        <dbReference type="Pfam" id="PF01556"/>
    </source>
</evidence>
<gene>
    <name evidence="2" type="ORF">SASPL_157814</name>
</gene>
<keyword evidence="3" id="KW-1185">Reference proteome</keyword>
<protein>
    <recommendedName>
        <fullName evidence="1">Chaperone DnaJ C-terminal domain-containing protein</fullName>
    </recommendedName>
</protein>
<dbReference type="PANTHER" id="PTHR43096">
    <property type="entry name" value="DNAJ HOMOLOG 1, MITOCHONDRIAL-RELATED"/>
    <property type="match status" value="1"/>
</dbReference>
<dbReference type="Pfam" id="PF01556">
    <property type="entry name" value="DnaJ_C"/>
    <property type="match status" value="1"/>
</dbReference>
<feature type="domain" description="Chaperone DnaJ C-terminal" evidence="1">
    <location>
        <begin position="2"/>
        <end position="71"/>
    </location>
</feature>
<dbReference type="PANTHER" id="PTHR43096:SF26">
    <property type="entry name" value="CR-TYPE DOMAIN-CONTAINING PROTEIN"/>
    <property type="match status" value="1"/>
</dbReference>
<dbReference type="InterPro" id="IPR002939">
    <property type="entry name" value="DnaJ_C"/>
</dbReference>
<dbReference type="InterPro" id="IPR008971">
    <property type="entry name" value="HSP40/DnaJ_pept-bd"/>
</dbReference>
<comment type="caution">
    <text evidence="2">The sequence shown here is derived from an EMBL/GenBank/DDBJ whole genome shotgun (WGS) entry which is preliminary data.</text>
</comment>
<organism evidence="2">
    <name type="scientific">Salvia splendens</name>
    <name type="common">Scarlet sage</name>
    <dbReference type="NCBI Taxonomy" id="180675"/>
    <lineage>
        <taxon>Eukaryota</taxon>
        <taxon>Viridiplantae</taxon>
        <taxon>Streptophyta</taxon>
        <taxon>Embryophyta</taxon>
        <taxon>Tracheophyta</taxon>
        <taxon>Spermatophyta</taxon>
        <taxon>Magnoliopsida</taxon>
        <taxon>eudicotyledons</taxon>
        <taxon>Gunneridae</taxon>
        <taxon>Pentapetalae</taxon>
        <taxon>asterids</taxon>
        <taxon>lamiids</taxon>
        <taxon>Lamiales</taxon>
        <taxon>Lamiaceae</taxon>
        <taxon>Nepetoideae</taxon>
        <taxon>Mentheae</taxon>
        <taxon>Salviinae</taxon>
        <taxon>Salvia</taxon>
        <taxon>Salvia subgen. Calosphace</taxon>
        <taxon>core Calosphace</taxon>
    </lineage>
</organism>